<evidence type="ECO:0000256" key="6">
    <source>
        <dbReference type="ARBA" id="ARBA00022989"/>
    </source>
</evidence>
<keyword evidence="12" id="KW-1185">Reference proteome</keyword>
<evidence type="ECO:0000256" key="3">
    <source>
        <dbReference type="ARBA" id="ARBA00022692"/>
    </source>
</evidence>
<keyword evidence="10" id="KW-0813">Transport</keyword>
<dbReference type="GO" id="GO:0005741">
    <property type="term" value="C:mitochondrial outer membrane"/>
    <property type="evidence" value="ECO:0007669"/>
    <property type="project" value="UniProtKB-SubCell"/>
</dbReference>
<dbReference type="PANTHER" id="PTHR10780">
    <property type="entry name" value="MITOCHONDRIAL CARRIER HOMOLOG"/>
    <property type="match status" value="1"/>
</dbReference>
<organism evidence="11 12">
    <name type="scientific">Odynerus spinipes</name>
    <dbReference type="NCBI Taxonomy" id="1348599"/>
    <lineage>
        <taxon>Eukaryota</taxon>
        <taxon>Metazoa</taxon>
        <taxon>Ecdysozoa</taxon>
        <taxon>Arthropoda</taxon>
        <taxon>Hexapoda</taxon>
        <taxon>Insecta</taxon>
        <taxon>Pterygota</taxon>
        <taxon>Neoptera</taxon>
        <taxon>Endopterygota</taxon>
        <taxon>Hymenoptera</taxon>
        <taxon>Apocrita</taxon>
        <taxon>Aculeata</taxon>
        <taxon>Vespoidea</taxon>
        <taxon>Vespidae</taxon>
        <taxon>Eumeninae</taxon>
        <taxon>Odynerus</taxon>
    </lineage>
</organism>
<keyword evidence="5" id="KW-1000">Mitochondrion outer membrane</keyword>
<evidence type="ECO:0000256" key="2">
    <source>
        <dbReference type="ARBA" id="ARBA00006375"/>
    </source>
</evidence>
<evidence type="ECO:0000313" key="12">
    <source>
        <dbReference type="Proteomes" id="UP001258017"/>
    </source>
</evidence>
<dbReference type="AlphaFoldDB" id="A0AAD9R8H2"/>
<evidence type="ECO:0008006" key="13">
    <source>
        <dbReference type="Google" id="ProtNLM"/>
    </source>
</evidence>
<sequence>MISQQKEPVWSSIAIRMFINTISHPIEYAKVLIQIGHEPIPPRPTVTLFGQPALALPNVFQYVRYIKNVDGFTGCYRGLVPKLCAYTISAIAFEKTSECISFSDEPDKNIDDEELSEPERRTRCIHEFLRDLISKMVGIVVSHPLDVVMLRMMAQFVGGETKYNGLFRSFAEVYKENGIMGYYAGLVPRLIANAAVIVLVSSSTYVLNKYVIRDQELKTYTASTMKFLATTVTYPFLVVSHCMAVNDCGLVAGLPPNMPIYNSWLDCWAHLSSTNQLKRGSSLLWRYYTGPQVIMNGKVIPINKDSFYFQSKVQ</sequence>
<keyword evidence="4" id="KW-0677">Repeat</keyword>
<protein>
    <recommendedName>
        <fullName evidence="13">Mitochondrial carrier homolog 2</fullName>
    </recommendedName>
</protein>
<keyword evidence="7" id="KW-0496">Mitochondrion</keyword>
<gene>
    <name evidence="11" type="ORF">KPH14_008792</name>
</gene>
<dbReference type="PANTHER" id="PTHR10780:SF18">
    <property type="entry name" value="LD43650P"/>
    <property type="match status" value="1"/>
</dbReference>
<comment type="similarity">
    <text evidence="2 10">Belongs to the mitochondrial carrier (TC 2.A.29) family.</text>
</comment>
<dbReference type="Pfam" id="PF00153">
    <property type="entry name" value="Mito_carr"/>
    <property type="match status" value="1"/>
</dbReference>
<name>A0AAD9R8H2_9HYME</name>
<proteinExistence type="inferred from homology"/>
<evidence type="ECO:0000256" key="10">
    <source>
        <dbReference type="RuleBase" id="RU000488"/>
    </source>
</evidence>
<keyword evidence="3 9" id="KW-0812">Transmembrane</keyword>
<keyword evidence="8 9" id="KW-0472">Membrane</keyword>
<evidence type="ECO:0000256" key="1">
    <source>
        <dbReference type="ARBA" id="ARBA00004374"/>
    </source>
</evidence>
<dbReference type="Proteomes" id="UP001258017">
    <property type="component" value="Unassembled WGS sequence"/>
</dbReference>
<evidence type="ECO:0000313" key="11">
    <source>
        <dbReference type="EMBL" id="KAK2575052.1"/>
    </source>
</evidence>
<evidence type="ECO:0000256" key="5">
    <source>
        <dbReference type="ARBA" id="ARBA00022787"/>
    </source>
</evidence>
<comment type="caution">
    <text evidence="11">The sequence shown here is derived from an EMBL/GenBank/DDBJ whole genome shotgun (WGS) entry which is preliminary data.</text>
</comment>
<dbReference type="InterPro" id="IPR018108">
    <property type="entry name" value="MCP_transmembrane"/>
</dbReference>
<dbReference type="SUPFAM" id="SSF103506">
    <property type="entry name" value="Mitochondrial carrier"/>
    <property type="match status" value="1"/>
</dbReference>
<reference evidence="11" key="1">
    <citation type="submission" date="2021-08" db="EMBL/GenBank/DDBJ databases">
        <authorList>
            <person name="Misof B."/>
            <person name="Oliver O."/>
            <person name="Podsiadlowski L."/>
            <person name="Donath A."/>
            <person name="Peters R."/>
            <person name="Mayer C."/>
            <person name="Rust J."/>
            <person name="Gunkel S."/>
            <person name="Lesny P."/>
            <person name="Martin S."/>
            <person name="Oeyen J.P."/>
            <person name="Petersen M."/>
            <person name="Panagiotis P."/>
            <person name="Wilbrandt J."/>
            <person name="Tanja T."/>
        </authorList>
    </citation>
    <scope>NUCLEOTIDE SEQUENCE</scope>
    <source>
        <strain evidence="11">GBR_01_08_01A</strain>
        <tissue evidence="11">Thorax + abdomen</tissue>
    </source>
</reference>
<evidence type="ECO:0000256" key="8">
    <source>
        <dbReference type="ARBA" id="ARBA00023136"/>
    </source>
</evidence>
<keyword evidence="6" id="KW-1133">Transmembrane helix</keyword>
<comment type="subcellular location">
    <subcellularLocation>
        <location evidence="1">Mitochondrion outer membrane</location>
        <topology evidence="1">Multi-pass membrane protein</topology>
    </subcellularLocation>
</comment>
<accession>A0AAD9R8H2</accession>
<dbReference type="InterPro" id="IPR023395">
    <property type="entry name" value="MCP_dom_sf"/>
</dbReference>
<evidence type="ECO:0000256" key="7">
    <source>
        <dbReference type="ARBA" id="ARBA00023128"/>
    </source>
</evidence>
<dbReference type="PROSITE" id="PS50920">
    <property type="entry name" value="SOLCAR"/>
    <property type="match status" value="1"/>
</dbReference>
<evidence type="ECO:0000256" key="4">
    <source>
        <dbReference type="ARBA" id="ARBA00022737"/>
    </source>
</evidence>
<evidence type="ECO:0000256" key="9">
    <source>
        <dbReference type="PROSITE-ProRule" id="PRU00282"/>
    </source>
</evidence>
<dbReference type="Gene3D" id="1.50.40.10">
    <property type="entry name" value="Mitochondrial carrier domain"/>
    <property type="match status" value="1"/>
</dbReference>
<reference evidence="11" key="2">
    <citation type="journal article" date="2023" name="Commun. Biol.">
        <title>Intrasexual cuticular hydrocarbon dimorphism in a wasp sheds light on hydrocarbon biosynthesis genes in Hymenoptera.</title>
        <authorList>
            <person name="Moris V.C."/>
            <person name="Podsiadlowski L."/>
            <person name="Martin S."/>
            <person name="Oeyen J.P."/>
            <person name="Donath A."/>
            <person name="Petersen M."/>
            <person name="Wilbrandt J."/>
            <person name="Misof B."/>
            <person name="Liedtke D."/>
            <person name="Thamm M."/>
            <person name="Scheiner R."/>
            <person name="Schmitt T."/>
            <person name="Niehuis O."/>
        </authorList>
    </citation>
    <scope>NUCLEOTIDE SEQUENCE</scope>
    <source>
        <strain evidence="11">GBR_01_08_01A</strain>
    </source>
</reference>
<dbReference type="EMBL" id="JAIFRP010004521">
    <property type="protein sequence ID" value="KAK2575052.1"/>
    <property type="molecule type" value="Genomic_DNA"/>
</dbReference>
<feature type="repeat" description="Solcar" evidence="9">
    <location>
        <begin position="122"/>
        <end position="210"/>
    </location>
</feature>